<dbReference type="EMBL" id="VSSQ01136840">
    <property type="protein sequence ID" value="MPN60929.1"/>
    <property type="molecule type" value="Genomic_DNA"/>
</dbReference>
<evidence type="ECO:0000256" key="1">
    <source>
        <dbReference type="SAM" id="MobiDB-lite"/>
    </source>
</evidence>
<gene>
    <name evidence="2" type="ORF">SDC9_208662</name>
</gene>
<comment type="caution">
    <text evidence="2">The sequence shown here is derived from an EMBL/GenBank/DDBJ whole genome shotgun (WGS) entry which is preliminary data.</text>
</comment>
<proteinExistence type="predicted"/>
<sequence>MLGLIVIGLVFAQQLQYCDAARRKQAEGSQYHQQHRQKKQGYGAQGRFGQ</sequence>
<reference evidence="2" key="1">
    <citation type="submission" date="2019-08" db="EMBL/GenBank/DDBJ databases">
        <authorList>
            <person name="Kucharzyk K."/>
            <person name="Murdoch R.W."/>
            <person name="Higgins S."/>
            <person name="Loffler F."/>
        </authorList>
    </citation>
    <scope>NUCLEOTIDE SEQUENCE</scope>
</reference>
<name>A0A645JE26_9ZZZZ</name>
<protein>
    <submittedName>
        <fullName evidence="2">Uncharacterized protein</fullName>
    </submittedName>
</protein>
<feature type="region of interest" description="Disordered" evidence="1">
    <location>
        <begin position="26"/>
        <end position="50"/>
    </location>
</feature>
<evidence type="ECO:0000313" key="2">
    <source>
        <dbReference type="EMBL" id="MPN60929.1"/>
    </source>
</evidence>
<accession>A0A645JE26</accession>
<organism evidence="2">
    <name type="scientific">bioreactor metagenome</name>
    <dbReference type="NCBI Taxonomy" id="1076179"/>
    <lineage>
        <taxon>unclassified sequences</taxon>
        <taxon>metagenomes</taxon>
        <taxon>ecological metagenomes</taxon>
    </lineage>
</organism>
<dbReference type="AlphaFoldDB" id="A0A645JE26"/>